<name>A0A918NHW9_9GAMM</name>
<reference evidence="5" key="2">
    <citation type="submission" date="2020-09" db="EMBL/GenBank/DDBJ databases">
        <authorList>
            <person name="Sun Q."/>
            <person name="Kim S."/>
        </authorList>
    </citation>
    <scope>NUCLEOTIDE SEQUENCE</scope>
    <source>
        <strain evidence="5">KCTC 22169</strain>
    </source>
</reference>
<evidence type="ECO:0000256" key="2">
    <source>
        <dbReference type="ARBA" id="ARBA00022729"/>
    </source>
</evidence>
<dbReference type="PANTHER" id="PTHR35936">
    <property type="entry name" value="MEMBRANE-BOUND LYTIC MUREIN TRANSGLYCOSYLASE F"/>
    <property type="match status" value="1"/>
</dbReference>
<sequence length="270" mass="29699">MLKKLLTLFHCSALGALLASGFALADTLDEVVDRGTLRCAVVLDFPPIGYWNDNNEPAGFDVEYCKDLANSLGVEVDLIPATWSERLPLIVTGRADVVIGSTSDSLERAQTVGFSIPYAVFVSQAIVNTDSGIETFEDMRGKKVAAGVGTVQEQWYEEYADDWGDDYRYQGYQSENEVFLAVEQGKVDAGMTGNIVAGPIAQRFDNIELGPVLPFTADYVSMAGPRKDVSWLNYLNLFIQQQVRTGRYEELWAQFVGSDAPDLTVGGVYY</sequence>
<keyword evidence="6" id="KW-1185">Reference proteome</keyword>
<protein>
    <submittedName>
        <fullName evidence="5">Amino acid ABC transporter substrate-binding protein</fullName>
    </submittedName>
</protein>
<evidence type="ECO:0000313" key="6">
    <source>
        <dbReference type="Proteomes" id="UP000626148"/>
    </source>
</evidence>
<dbReference type="Pfam" id="PF00497">
    <property type="entry name" value="SBP_bac_3"/>
    <property type="match status" value="1"/>
</dbReference>
<feature type="domain" description="Solute-binding protein family 3/N-terminal" evidence="4">
    <location>
        <begin position="36"/>
        <end position="259"/>
    </location>
</feature>
<dbReference type="PANTHER" id="PTHR35936:SF38">
    <property type="entry name" value="GLUTAMINE-BINDING PERIPLASMIC PROTEIN"/>
    <property type="match status" value="1"/>
</dbReference>
<evidence type="ECO:0000259" key="4">
    <source>
        <dbReference type="SMART" id="SM00062"/>
    </source>
</evidence>
<dbReference type="SUPFAM" id="SSF53850">
    <property type="entry name" value="Periplasmic binding protein-like II"/>
    <property type="match status" value="1"/>
</dbReference>
<dbReference type="InterPro" id="IPR001638">
    <property type="entry name" value="Solute-binding_3/MltF_N"/>
</dbReference>
<evidence type="ECO:0000313" key="5">
    <source>
        <dbReference type="EMBL" id="GGX68744.1"/>
    </source>
</evidence>
<evidence type="ECO:0000256" key="1">
    <source>
        <dbReference type="ARBA" id="ARBA00010333"/>
    </source>
</evidence>
<gene>
    <name evidence="5" type="ORF">GCM10007392_40470</name>
</gene>
<dbReference type="RefSeq" id="WP_189612139.1">
    <property type="nucleotide sequence ID" value="NZ_BMXR01000012.1"/>
</dbReference>
<accession>A0A918NHW9</accession>
<feature type="signal peptide" evidence="3">
    <location>
        <begin position="1"/>
        <end position="25"/>
    </location>
</feature>
<organism evidence="5 6">
    <name type="scientific">Saccharospirillum salsuginis</name>
    <dbReference type="NCBI Taxonomy" id="418750"/>
    <lineage>
        <taxon>Bacteria</taxon>
        <taxon>Pseudomonadati</taxon>
        <taxon>Pseudomonadota</taxon>
        <taxon>Gammaproteobacteria</taxon>
        <taxon>Oceanospirillales</taxon>
        <taxon>Saccharospirillaceae</taxon>
        <taxon>Saccharospirillum</taxon>
    </lineage>
</organism>
<proteinExistence type="inferred from homology"/>
<feature type="chain" id="PRO_5037088181" evidence="3">
    <location>
        <begin position="26"/>
        <end position="270"/>
    </location>
</feature>
<dbReference type="Proteomes" id="UP000626148">
    <property type="component" value="Unassembled WGS sequence"/>
</dbReference>
<keyword evidence="2 3" id="KW-0732">Signal</keyword>
<comment type="similarity">
    <text evidence="1">Belongs to the bacterial solute-binding protein 3 family.</text>
</comment>
<dbReference type="SMART" id="SM00062">
    <property type="entry name" value="PBPb"/>
    <property type="match status" value="1"/>
</dbReference>
<dbReference type="Gene3D" id="3.40.190.10">
    <property type="entry name" value="Periplasmic binding protein-like II"/>
    <property type="match status" value="2"/>
</dbReference>
<dbReference type="AlphaFoldDB" id="A0A918NHW9"/>
<dbReference type="EMBL" id="BMXR01000012">
    <property type="protein sequence ID" value="GGX68744.1"/>
    <property type="molecule type" value="Genomic_DNA"/>
</dbReference>
<comment type="caution">
    <text evidence="5">The sequence shown here is derived from an EMBL/GenBank/DDBJ whole genome shotgun (WGS) entry which is preliminary data.</text>
</comment>
<evidence type="ECO:0000256" key="3">
    <source>
        <dbReference type="SAM" id="SignalP"/>
    </source>
</evidence>
<reference evidence="5" key="1">
    <citation type="journal article" date="2014" name="Int. J. Syst. Evol. Microbiol.">
        <title>Complete genome sequence of Corynebacterium casei LMG S-19264T (=DSM 44701T), isolated from a smear-ripened cheese.</title>
        <authorList>
            <consortium name="US DOE Joint Genome Institute (JGI-PGF)"/>
            <person name="Walter F."/>
            <person name="Albersmeier A."/>
            <person name="Kalinowski J."/>
            <person name="Ruckert C."/>
        </authorList>
    </citation>
    <scope>NUCLEOTIDE SEQUENCE</scope>
    <source>
        <strain evidence="5">KCTC 22169</strain>
    </source>
</reference>